<sequence>MNLAVSDDGTYIEWESPKHPDVMLTNLNSPISLVNAGDEAILKMKWKSDGQNTCPAEDWADHKYCKDDFPCAHTSVNCLAGTGDLRIGLLDTNGAGYVDKDGFADSTSYGEVSKILSSSPFSTYKGYNFRIFPHVSTKAERYSDGGAHVPCSINFKEKDANVLSDERLALFGCFETPRGQWTDFTLEIRRESSEEIRLKMTMNGIAYEHYHRMDSEAKKHAPSKIDVVVIQYPNGRGYEYFKLGTPSSSSERIAGAARLWEWVKRVIW</sequence>
<organism evidence="1 2">
    <name type="scientific">Cymbomonas tetramitiformis</name>
    <dbReference type="NCBI Taxonomy" id="36881"/>
    <lineage>
        <taxon>Eukaryota</taxon>
        <taxon>Viridiplantae</taxon>
        <taxon>Chlorophyta</taxon>
        <taxon>Pyramimonadophyceae</taxon>
        <taxon>Pyramimonadales</taxon>
        <taxon>Pyramimonadaceae</taxon>
        <taxon>Cymbomonas</taxon>
    </lineage>
</organism>
<comment type="caution">
    <text evidence="1">The sequence shown here is derived from an EMBL/GenBank/DDBJ whole genome shotgun (WGS) entry which is preliminary data.</text>
</comment>
<proteinExistence type="predicted"/>
<name>A0AAE0FFN3_9CHLO</name>
<evidence type="ECO:0000313" key="2">
    <source>
        <dbReference type="Proteomes" id="UP001190700"/>
    </source>
</evidence>
<evidence type="ECO:0000313" key="1">
    <source>
        <dbReference type="EMBL" id="KAK3258807.1"/>
    </source>
</evidence>
<dbReference type="Proteomes" id="UP001190700">
    <property type="component" value="Unassembled WGS sequence"/>
</dbReference>
<dbReference type="AlphaFoldDB" id="A0AAE0FFN3"/>
<accession>A0AAE0FFN3</accession>
<keyword evidence="2" id="KW-1185">Reference proteome</keyword>
<dbReference type="EMBL" id="LGRX02019255">
    <property type="protein sequence ID" value="KAK3258807.1"/>
    <property type="molecule type" value="Genomic_DNA"/>
</dbReference>
<gene>
    <name evidence="1" type="ORF">CYMTET_32163</name>
</gene>
<protein>
    <submittedName>
        <fullName evidence="1">Uncharacterized protein</fullName>
    </submittedName>
</protein>
<reference evidence="1 2" key="1">
    <citation type="journal article" date="2015" name="Genome Biol. Evol.">
        <title>Comparative Genomics of a Bacterivorous Green Alga Reveals Evolutionary Causalities and Consequences of Phago-Mixotrophic Mode of Nutrition.</title>
        <authorList>
            <person name="Burns J.A."/>
            <person name="Paasch A."/>
            <person name="Narechania A."/>
            <person name="Kim E."/>
        </authorList>
    </citation>
    <scope>NUCLEOTIDE SEQUENCE [LARGE SCALE GENOMIC DNA]</scope>
    <source>
        <strain evidence="1 2">PLY_AMNH</strain>
    </source>
</reference>